<evidence type="ECO:0000313" key="3">
    <source>
        <dbReference type="Proteomes" id="UP000185596"/>
    </source>
</evidence>
<dbReference type="OrthoDB" id="3668827at2"/>
<dbReference type="AlphaFoldDB" id="A0A1Q8CR56"/>
<sequence>MRSRRLAVLLVSPMLVLAGCTTAVAGDPAATDIRPLTVAQAAAQSLVDFGEAGAVHYKGTLLAADGAELAVELDALPTGEVAGTVTVDDLPATVTVVGDTLYLKGDGPFWGALSARFGVAGGDGGALASRWVKLPTSLVGVEFGEVFLPEVLGQAAGAATEQGGGGDLAASPKETVGGTEAYVVDVEGGTVYLATAAPHGVLRLELDQVGSTENTAVSEVVLDVADASPRAPTLYRDLNQRASSELTSAVDALTAVEQGAHRFEACGAPSCTLVVDIRNTGKTAVRVHLRADWTGDDEPLGSCEAKVGPMAPGAAGTIGCTIATPEWVSFYQRANSVPGTHPYGAQWSALVLADPPDVADLKLAANAKPAAPDGSRTEGSHAVYQISHAGTVWKYGVVANRYLREHVDGQLRGCLAATRSACTGSPVTVADDPASAHALVAQLVTTFKDEHGSCPTGQWVGCTGAAK</sequence>
<dbReference type="EMBL" id="MSIE01000024">
    <property type="protein sequence ID" value="OLF16849.1"/>
    <property type="molecule type" value="Genomic_DNA"/>
</dbReference>
<keyword evidence="3" id="KW-1185">Reference proteome</keyword>
<evidence type="ECO:0008006" key="4">
    <source>
        <dbReference type="Google" id="ProtNLM"/>
    </source>
</evidence>
<keyword evidence="1" id="KW-0732">Signal</keyword>
<feature type="chain" id="PRO_5012412365" description="Lipoprotein" evidence="1">
    <location>
        <begin position="26"/>
        <end position="467"/>
    </location>
</feature>
<organism evidence="2 3">
    <name type="scientific">Actinophytocola xanthii</name>
    <dbReference type="NCBI Taxonomy" id="1912961"/>
    <lineage>
        <taxon>Bacteria</taxon>
        <taxon>Bacillati</taxon>
        <taxon>Actinomycetota</taxon>
        <taxon>Actinomycetes</taxon>
        <taxon>Pseudonocardiales</taxon>
        <taxon>Pseudonocardiaceae</taxon>
    </lineage>
</organism>
<protein>
    <recommendedName>
        <fullName evidence="4">Lipoprotein</fullName>
    </recommendedName>
</protein>
<evidence type="ECO:0000313" key="2">
    <source>
        <dbReference type="EMBL" id="OLF16849.1"/>
    </source>
</evidence>
<name>A0A1Q8CR56_9PSEU</name>
<dbReference type="RefSeq" id="WP_075126122.1">
    <property type="nucleotide sequence ID" value="NZ_MSIE01000024.1"/>
</dbReference>
<dbReference type="PROSITE" id="PS51257">
    <property type="entry name" value="PROKAR_LIPOPROTEIN"/>
    <property type="match status" value="1"/>
</dbReference>
<comment type="caution">
    <text evidence="2">The sequence shown here is derived from an EMBL/GenBank/DDBJ whole genome shotgun (WGS) entry which is preliminary data.</text>
</comment>
<feature type="signal peptide" evidence="1">
    <location>
        <begin position="1"/>
        <end position="25"/>
    </location>
</feature>
<gene>
    <name evidence="2" type="ORF">BU204_14150</name>
</gene>
<accession>A0A1Q8CR56</accession>
<dbReference type="Proteomes" id="UP000185596">
    <property type="component" value="Unassembled WGS sequence"/>
</dbReference>
<dbReference type="STRING" id="1912961.BU204_14150"/>
<reference evidence="2 3" key="1">
    <citation type="submission" date="2016-12" db="EMBL/GenBank/DDBJ databases">
        <title>The draft genome sequence of Actinophytocola sp. 11-183.</title>
        <authorList>
            <person name="Wang W."/>
            <person name="Yuan L."/>
        </authorList>
    </citation>
    <scope>NUCLEOTIDE SEQUENCE [LARGE SCALE GENOMIC DNA]</scope>
    <source>
        <strain evidence="2 3">11-183</strain>
    </source>
</reference>
<evidence type="ECO:0000256" key="1">
    <source>
        <dbReference type="SAM" id="SignalP"/>
    </source>
</evidence>
<proteinExistence type="predicted"/>